<dbReference type="RefSeq" id="WP_096457913.1">
    <property type="nucleotide sequence ID" value="NZ_AP017369.1"/>
</dbReference>
<dbReference type="Proteomes" id="UP000218244">
    <property type="component" value="Chromosome"/>
</dbReference>
<organism evidence="3 4">
    <name type="scientific">Corynebacterium suranareeae</name>
    <dbReference type="NCBI Taxonomy" id="2506452"/>
    <lineage>
        <taxon>Bacteria</taxon>
        <taxon>Bacillati</taxon>
        <taxon>Actinomycetota</taxon>
        <taxon>Actinomycetes</taxon>
        <taxon>Mycobacteriales</taxon>
        <taxon>Corynebacteriaceae</taxon>
        <taxon>Corynebacterium</taxon>
    </lineage>
</organism>
<keyword evidence="1" id="KW-0732">Signal</keyword>
<accession>A0A160PU27</accession>
<name>A0A160PU27_9CORY</name>
<reference evidence="3 4" key="1">
    <citation type="submission" date="2016-02" db="EMBL/GenBank/DDBJ databases">
        <title>Corynebacterium glutamicum N24 whole genome sequencing project.</title>
        <authorList>
            <person name="Matsutani M."/>
            <person name="Nangtapong N."/>
            <person name="Yakushi T."/>
            <person name="Matsushita K."/>
        </authorList>
    </citation>
    <scope>NUCLEOTIDE SEQUENCE [LARGE SCALE GENOMIC DNA]</scope>
    <source>
        <strain evidence="3 4">N24</strain>
    </source>
</reference>
<dbReference type="GO" id="GO:0004222">
    <property type="term" value="F:metalloendopeptidase activity"/>
    <property type="evidence" value="ECO:0007669"/>
    <property type="project" value="TreeGrafter"/>
</dbReference>
<keyword evidence="4" id="KW-1185">Reference proteome</keyword>
<dbReference type="CDD" id="cd12797">
    <property type="entry name" value="M23_peptidase"/>
    <property type="match status" value="1"/>
</dbReference>
<dbReference type="SUPFAM" id="SSF51261">
    <property type="entry name" value="Duplicated hybrid motif"/>
    <property type="match status" value="1"/>
</dbReference>
<feature type="domain" description="M23ase beta-sheet core" evidence="2">
    <location>
        <begin position="80"/>
        <end position="175"/>
    </location>
</feature>
<proteinExistence type="predicted"/>
<dbReference type="PANTHER" id="PTHR21666">
    <property type="entry name" value="PEPTIDASE-RELATED"/>
    <property type="match status" value="1"/>
</dbReference>
<evidence type="ECO:0000313" key="4">
    <source>
        <dbReference type="Proteomes" id="UP000218244"/>
    </source>
</evidence>
<dbReference type="EMBL" id="AP017369">
    <property type="protein sequence ID" value="BAU96833.1"/>
    <property type="molecule type" value="Genomic_DNA"/>
</dbReference>
<dbReference type="InterPro" id="IPR050570">
    <property type="entry name" value="Cell_wall_metabolism_enzyme"/>
</dbReference>
<evidence type="ECO:0000256" key="1">
    <source>
        <dbReference type="SAM" id="SignalP"/>
    </source>
</evidence>
<protein>
    <submittedName>
        <fullName evidence="3">Metalloendopeptidase-like protein</fullName>
    </submittedName>
</protein>
<feature type="signal peptide" evidence="1">
    <location>
        <begin position="1"/>
        <end position="26"/>
    </location>
</feature>
<dbReference type="AlphaFoldDB" id="A0A160PU27"/>
<evidence type="ECO:0000259" key="2">
    <source>
        <dbReference type="Pfam" id="PF01551"/>
    </source>
</evidence>
<dbReference type="Gene3D" id="2.70.70.10">
    <property type="entry name" value="Glucose Permease (Domain IIA)"/>
    <property type="match status" value="1"/>
</dbReference>
<sequence>MLNIARNRTMKRRLAIAAIVAGAATAATVAPASAQTDFSALSSGVTNAVNNTVAEVTGTTVARPANGTFTSGFGPRWGTFHNGIDIANAIGTPIYAVMDGTVISSGPASGYGQWIRIQHDDGSISIYGHMEYLYVSVGERVSAGQEIAGMGNQGFSTGSHLHFEIHPDGVTPVDPQAWLANHGIYV</sequence>
<dbReference type="KEGG" id="csur:N24_2571"/>
<feature type="chain" id="PRO_5038814521" evidence="1">
    <location>
        <begin position="27"/>
        <end position="186"/>
    </location>
</feature>
<evidence type="ECO:0000313" key="3">
    <source>
        <dbReference type="EMBL" id="BAU96833.1"/>
    </source>
</evidence>
<dbReference type="InterPro" id="IPR011055">
    <property type="entry name" value="Dup_hybrid_motif"/>
</dbReference>
<gene>
    <name evidence="3" type="ORF">N24_2571</name>
</gene>
<dbReference type="Pfam" id="PF01551">
    <property type="entry name" value="Peptidase_M23"/>
    <property type="match status" value="1"/>
</dbReference>
<dbReference type="InterPro" id="IPR016047">
    <property type="entry name" value="M23ase_b-sheet_dom"/>
</dbReference>
<dbReference type="PANTHER" id="PTHR21666:SF270">
    <property type="entry name" value="MUREIN HYDROLASE ACTIVATOR ENVC"/>
    <property type="match status" value="1"/>
</dbReference>